<dbReference type="Proteomes" id="UP000494363">
    <property type="component" value="Unassembled WGS sequence"/>
</dbReference>
<sequence>MERACRLIILVAKLSGALAQVRGIDMAGMAQHPARIAGNPQFDLIDPARMQRGEVRVKSLFVPRVERLPESLSTMRVEVVPYHTHLLAGYASATRTMKAARSFWVRRSRQSAGTSAVCASRAAISA</sequence>
<evidence type="ECO:0000313" key="2">
    <source>
        <dbReference type="Proteomes" id="UP000494363"/>
    </source>
</evidence>
<dbReference type="EMBL" id="CADIKH010000366">
    <property type="protein sequence ID" value="CAB3775276.1"/>
    <property type="molecule type" value="Genomic_DNA"/>
</dbReference>
<gene>
    <name evidence="1" type="ORF">LMG29542_08658</name>
</gene>
<keyword evidence="2" id="KW-1185">Reference proteome</keyword>
<protein>
    <submittedName>
        <fullName evidence="1">Uncharacterized protein</fullName>
    </submittedName>
</protein>
<evidence type="ECO:0000313" key="1">
    <source>
        <dbReference type="EMBL" id="CAB3775276.1"/>
    </source>
</evidence>
<name>A0A6J5FDD1_9BURK</name>
<proteinExistence type="predicted"/>
<dbReference type="AlphaFoldDB" id="A0A6J5FDD1"/>
<reference evidence="1 2" key="1">
    <citation type="submission" date="2020-04" db="EMBL/GenBank/DDBJ databases">
        <authorList>
            <person name="De Canck E."/>
        </authorList>
    </citation>
    <scope>NUCLEOTIDE SEQUENCE [LARGE SCALE GENOMIC DNA]</scope>
    <source>
        <strain evidence="1 2">LMG 29542</strain>
    </source>
</reference>
<accession>A0A6J5FDD1</accession>
<organism evidence="1 2">
    <name type="scientific">Paraburkholderia humisilvae</name>
    <dbReference type="NCBI Taxonomy" id="627669"/>
    <lineage>
        <taxon>Bacteria</taxon>
        <taxon>Pseudomonadati</taxon>
        <taxon>Pseudomonadota</taxon>
        <taxon>Betaproteobacteria</taxon>
        <taxon>Burkholderiales</taxon>
        <taxon>Burkholderiaceae</taxon>
        <taxon>Paraburkholderia</taxon>
    </lineage>
</organism>